<proteinExistence type="predicted"/>
<gene>
    <name evidence="2" type="ORF">ANCDUO_27541</name>
</gene>
<evidence type="ECO:0000313" key="3">
    <source>
        <dbReference type="Proteomes" id="UP000054047"/>
    </source>
</evidence>
<organism evidence="2 3">
    <name type="scientific">Ancylostoma duodenale</name>
    <dbReference type="NCBI Taxonomy" id="51022"/>
    <lineage>
        <taxon>Eukaryota</taxon>
        <taxon>Metazoa</taxon>
        <taxon>Ecdysozoa</taxon>
        <taxon>Nematoda</taxon>
        <taxon>Chromadorea</taxon>
        <taxon>Rhabditida</taxon>
        <taxon>Rhabditina</taxon>
        <taxon>Rhabditomorpha</taxon>
        <taxon>Strongyloidea</taxon>
        <taxon>Ancylostomatidae</taxon>
        <taxon>Ancylostomatinae</taxon>
        <taxon>Ancylostoma</taxon>
    </lineage>
</organism>
<dbReference type="EMBL" id="KN795641">
    <property type="protein sequence ID" value="KIH42474.1"/>
    <property type="molecule type" value="Genomic_DNA"/>
</dbReference>
<evidence type="ECO:0000313" key="2">
    <source>
        <dbReference type="EMBL" id="KIH42474.1"/>
    </source>
</evidence>
<evidence type="ECO:0000259" key="1">
    <source>
        <dbReference type="Pfam" id="PF20700"/>
    </source>
</evidence>
<keyword evidence="3" id="KW-1185">Reference proteome</keyword>
<accession>A0A0C2F656</accession>
<dbReference type="PANTHER" id="PTHR31751:SF42">
    <property type="entry name" value="PROTEIN CBG10204"/>
    <property type="match status" value="1"/>
</dbReference>
<dbReference type="Proteomes" id="UP000054047">
    <property type="component" value="Unassembled WGS sequence"/>
</dbReference>
<dbReference type="AlphaFoldDB" id="A0A0C2F656"/>
<dbReference type="OrthoDB" id="5873540at2759"/>
<feature type="domain" description="Mutator-like transposase" evidence="1">
    <location>
        <begin position="195"/>
        <end position="450"/>
    </location>
</feature>
<dbReference type="Pfam" id="PF20700">
    <property type="entry name" value="Mutator"/>
    <property type="match status" value="1"/>
</dbReference>
<sequence length="666" mass="75687">MAAAGKALSRFSDPCQNGNTAYVNEGDLPSHIVSRMNEEWSTIDGTVRIDGRAVTNFLNECLHKYSSDLGWSTVSVGAGVASVRSQAKPEEQLLPMKEMKKEPAQAIGECADVRQRDMNNNEADSESDLEWIGSGCPRSRQSPDTMLDESLFSPRTITPEVPPYVRKVGETKEEHLRQYFLVEGEQLLRLFRFCPECGQKLSKVELTPVGTAPVVRFLCPSCSLRAPYVNRWEGQKRAVHHSRERMFKGNLEACVSLITTGVRFVELNRFAEQMRMSLFSSTFFWKIFSIAKPAIETVYCRHEEHIMEVVRSHYESESELQLAADGAYDSRGYSALIGKVVLSDTLTKLILRTEVLHRSETGENDILQKYRKGYVVDGISQRMEIEGLRRLLRWISAEGLTVASLTTDRSRSVGKLLREMEEETGVIQHYYDGWHLVKWLGNELLKVSKKRGCAPVSWWIENTKTHCWNAIAVGARSQLDIPPIFNTCLMHVRDVHEWQEEDITGPYNCCSHDELVGPRPETLPLDSDAYQAFRNIRDLAKASPYGGTSICETKHALDRPVSTYHLYAKLATMHINTLRLAEMAGERNVLRVMQIQRKYNRRKSTIVFKSPVPHKWRDDVLAEVLSARVRMLDVHEDCLDTDQLPDEIGEMMMAEEASESGYSVEL</sequence>
<dbReference type="InterPro" id="IPR049012">
    <property type="entry name" value="Mutator_transp_dom"/>
</dbReference>
<name>A0A0C2F656_9BILA</name>
<reference evidence="2 3" key="1">
    <citation type="submission" date="2013-12" db="EMBL/GenBank/DDBJ databases">
        <title>Draft genome of the parsitic nematode Ancylostoma duodenale.</title>
        <authorList>
            <person name="Mitreva M."/>
        </authorList>
    </citation>
    <scope>NUCLEOTIDE SEQUENCE [LARGE SCALE GENOMIC DNA]</scope>
    <source>
        <strain evidence="2 3">Zhejiang</strain>
    </source>
</reference>
<dbReference type="PANTHER" id="PTHR31751">
    <property type="entry name" value="SI:CH211-108C17.2-RELATED-RELATED"/>
    <property type="match status" value="1"/>
</dbReference>
<protein>
    <recommendedName>
        <fullName evidence="1">Mutator-like transposase domain-containing protein</fullName>
    </recommendedName>
</protein>